<feature type="transmembrane region" description="Helical" evidence="1">
    <location>
        <begin position="12"/>
        <end position="30"/>
    </location>
</feature>
<feature type="transmembrane region" description="Helical" evidence="1">
    <location>
        <begin position="36"/>
        <end position="57"/>
    </location>
</feature>
<comment type="caution">
    <text evidence="2">The sequence shown here is derived from an EMBL/GenBank/DDBJ whole genome shotgun (WGS) entry which is preliminary data.</text>
</comment>
<reference evidence="2" key="1">
    <citation type="submission" date="2022-11" db="EMBL/GenBank/DDBJ databases">
        <title>Marilongibacter aestuarii gen. nov., sp. nov., isolated from tidal flat sediment.</title>
        <authorList>
            <person name="Jiayan W."/>
        </authorList>
    </citation>
    <scope>NUCLEOTIDE SEQUENCE</scope>
    <source>
        <strain evidence="2">Z1-6</strain>
    </source>
</reference>
<dbReference type="AlphaFoldDB" id="A0A9X3J708"/>
<sequence length="156" mass="18368">MLIDNKISKLLYGPYNFIGLVFALVTINAFANQNWIMGTFFLFVTWFLFTGQSGIDIDTEKNLFRRYNKYFGLFKTGKWESTNRFLGLTLVPMKTVYRMYSRSNRINTSAQKEFHIYFVGKNKRPAIAIKRCKTYDEAQNKMDELAIWLHLPVFSV</sequence>
<gene>
    <name evidence="2" type="ORF">OU798_14245</name>
</gene>
<keyword evidence="1" id="KW-0472">Membrane</keyword>
<dbReference type="RefSeq" id="WP_343333841.1">
    <property type="nucleotide sequence ID" value="NZ_JAPOHD010000027.1"/>
</dbReference>
<dbReference type="Proteomes" id="UP001145087">
    <property type="component" value="Unassembled WGS sequence"/>
</dbReference>
<proteinExistence type="predicted"/>
<evidence type="ECO:0000313" key="2">
    <source>
        <dbReference type="EMBL" id="MCY1721512.1"/>
    </source>
</evidence>
<evidence type="ECO:0000256" key="1">
    <source>
        <dbReference type="SAM" id="Phobius"/>
    </source>
</evidence>
<keyword evidence="1" id="KW-1133">Transmembrane helix</keyword>
<keyword evidence="3" id="KW-1185">Reference proteome</keyword>
<protein>
    <submittedName>
        <fullName evidence="2">Uncharacterized protein</fullName>
    </submittedName>
</protein>
<dbReference type="EMBL" id="JAPOHD010000027">
    <property type="protein sequence ID" value="MCY1721512.1"/>
    <property type="molecule type" value="Genomic_DNA"/>
</dbReference>
<name>A0A9X3J708_9BACT</name>
<evidence type="ECO:0000313" key="3">
    <source>
        <dbReference type="Proteomes" id="UP001145087"/>
    </source>
</evidence>
<organism evidence="2 3">
    <name type="scientific">Draconibacterium aestuarii</name>
    <dbReference type="NCBI Taxonomy" id="2998507"/>
    <lineage>
        <taxon>Bacteria</taxon>
        <taxon>Pseudomonadati</taxon>
        <taxon>Bacteroidota</taxon>
        <taxon>Bacteroidia</taxon>
        <taxon>Marinilabiliales</taxon>
        <taxon>Prolixibacteraceae</taxon>
        <taxon>Draconibacterium</taxon>
    </lineage>
</organism>
<accession>A0A9X3J708</accession>
<keyword evidence="1" id="KW-0812">Transmembrane</keyword>